<evidence type="ECO:0000256" key="3">
    <source>
        <dbReference type="ARBA" id="ARBA00022837"/>
    </source>
</evidence>
<keyword evidence="2" id="KW-0677">Repeat</keyword>
<dbReference type="InterPro" id="IPR051581">
    <property type="entry name" value="Ca-bind"/>
</dbReference>
<evidence type="ECO:0000256" key="2">
    <source>
        <dbReference type="ARBA" id="ARBA00022737"/>
    </source>
</evidence>
<keyword evidence="1" id="KW-0479">Metal-binding</keyword>
<keyword evidence="3" id="KW-0106">Calcium</keyword>
<proteinExistence type="predicted"/>
<evidence type="ECO:0000256" key="1">
    <source>
        <dbReference type="ARBA" id="ARBA00022723"/>
    </source>
</evidence>
<keyword evidence="6" id="KW-1185">Reference proteome</keyword>
<evidence type="ECO:0000256" key="4">
    <source>
        <dbReference type="SAM" id="MobiDB-lite"/>
    </source>
</evidence>
<organism evidence="5 6">
    <name type="scientific">Mya arenaria</name>
    <name type="common">Soft-shell clam</name>
    <dbReference type="NCBI Taxonomy" id="6604"/>
    <lineage>
        <taxon>Eukaryota</taxon>
        <taxon>Metazoa</taxon>
        <taxon>Spiralia</taxon>
        <taxon>Lophotrochozoa</taxon>
        <taxon>Mollusca</taxon>
        <taxon>Bivalvia</taxon>
        <taxon>Autobranchia</taxon>
        <taxon>Heteroconchia</taxon>
        <taxon>Euheterodonta</taxon>
        <taxon>Imparidentia</taxon>
        <taxon>Neoheterodontei</taxon>
        <taxon>Myida</taxon>
        <taxon>Myoidea</taxon>
        <taxon>Myidae</taxon>
        <taxon>Mya</taxon>
    </lineage>
</organism>
<dbReference type="Proteomes" id="UP001164746">
    <property type="component" value="Chromosome 6"/>
</dbReference>
<dbReference type="SUPFAM" id="SSF47473">
    <property type="entry name" value="EF-hand"/>
    <property type="match status" value="1"/>
</dbReference>
<sequence>MSFSVTGRPLSGRPGSRQLTSRNPITGEEIVRTPSRADNVPASRQSQKPEGIPGLDLQYLKETSNYVYKPIQVADYPIHGGESARTDVSWGSDVTVRSHRLSERQPSAHSYRSSRPTGMPGLDLREGDRQPTVTQKPTTPRPSKPTAWDAPPVADPDAVPPPSQRHRDMYQQYEREMKDGYRAAANKEFTEEEINAVVAEVRQQHAGESGDGEQDVVDRSWSNRPHTATNTYIRRMDAGSNQVTTASTATENLLSKRVRFGARVLTSAKALPFISRGRFSHLHGPRKGDPYTLVDICAGSDIAIATKGQSSLPETLKKIAEVTFRVTDVEEEEKRKILLDGVPSHKCDDVYTRLHIPSKQAFTEKMVIKTIQKNVQKKIQKRAIKTITGLGRYYRQTAGTGSGVLYRFELEKGLFDFHIDLPPETLDALFEILDEAETGELDYSAFRKIDAGKKGGRDAGDRGPLQAFVDAVLPNPKQEEVSYAEFEEYYEGLSLAVTSDDDFFAILKNTWTI</sequence>
<dbReference type="InterPro" id="IPR011992">
    <property type="entry name" value="EF-hand-dom_pair"/>
</dbReference>
<evidence type="ECO:0000313" key="6">
    <source>
        <dbReference type="Proteomes" id="UP001164746"/>
    </source>
</evidence>
<protein>
    <submittedName>
        <fullName evidence="5">CAYP2-like protein</fullName>
    </submittedName>
</protein>
<reference evidence="5" key="1">
    <citation type="submission" date="2022-11" db="EMBL/GenBank/DDBJ databases">
        <title>Centuries of genome instability and evolution in soft-shell clam transmissible cancer (bioRxiv).</title>
        <authorList>
            <person name="Hart S.F.M."/>
            <person name="Yonemitsu M.A."/>
            <person name="Giersch R.M."/>
            <person name="Beal B.F."/>
            <person name="Arriagada G."/>
            <person name="Davis B.W."/>
            <person name="Ostrander E.A."/>
            <person name="Goff S.P."/>
            <person name="Metzger M.J."/>
        </authorList>
    </citation>
    <scope>NUCLEOTIDE SEQUENCE</scope>
    <source>
        <strain evidence="5">MELC-2E11</strain>
        <tissue evidence="5">Siphon/mantle</tissue>
    </source>
</reference>
<accession>A0ABY7EHB7</accession>
<gene>
    <name evidence="5" type="ORF">MAR_019351</name>
</gene>
<feature type="region of interest" description="Disordered" evidence="4">
    <location>
        <begin position="204"/>
        <end position="224"/>
    </location>
</feature>
<dbReference type="PANTHER" id="PTHR34524:SF15">
    <property type="entry name" value="EF-HAND DOMAIN-CONTAINING PROTEIN"/>
    <property type="match status" value="1"/>
</dbReference>
<dbReference type="Gene3D" id="1.10.238.10">
    <property type="entry name" value="EF-hand"/>
    <property type="match status" value="1"/>
</dbReference>
<feature type="compositionally biased region" description="Polar residues" evidence="4">
    <location>
        <begin position="104"/>
        <end position="116"/>
    </location>
</feature>
<dbReference type="PANTHER" id="PTHR34524">
    <property type="entry name" value="CALCYPHOSIN"/>
    <property type="match status" value="1"/>
</dbReference>
<name>A0ABY7EHB7_MYAAR</name>
<feature type="region of interest" description="Disordered" evidence="4">
    <location>
        <begin position="1"/>
        <end position="55"/>
    </location>
</feature>
<feature type="region of interest" description="Disordered" evidence="4">
    <location>
        <begin position="97"/>
        <end position="165"/>
    </location>
</feature>
<dbReference type="EMBL" id="CP111017">
    <property type="protein sequence ID" value="WAR09393.1"/>
    <property type="molecule type" value="Genomic_DNA"/>
</dbReference>
<evidence type="ECO:0000313" key="5">
    <source>
        <dbReference type="EMBL" id="WAR09393.1"/>
    </source>
</evidence>